<evidence type="ECO:0000256" key="6">
    <source>
        <dbReference type="ARBA" id="ARBA00022679"/>
    </source>
</evidence>
<organism evidence="15 16">
    <name type="scientific">Paenibacillus donghaensis</name>
    <dbReference type="NCBI Taxonomy" id="414771"/>
    <lineage>
        <taxon>Bacteria</taxon>
        <taxon>Bacillati</taxon>
        <taxon>Bacillota</taxon>
        <taxon>Bacilli</taxon>
        <taxon>Bacillales</taxon>
        <taxon>Paenibacillaceae</taxon>
        <taxon>Paenibacillus</taxon>
    </lineage>
</organism>
<dbReference type="GO" id="GO:0005886">
    <property type="term" value="C:plasma membrane"/>
    <property type="evidence" value="ECO:0007669"/>
    <property type="project" value="UniProtKB-SubCell"/>
</dbReference>
<dbReference type="GO" id="GO:0005524">
    <property type="term" value="F:ATP binding"/>
    <property type="evidence" value="ECO:0007669"/>
    <property type="project" value="UniProtKB-KW"/>
</dbReference>
<evidence type="ECO:0000313" key="16">
    <source>
        <dbReference type="Proteomes" id="UP000249890"/>
    </source>
</evidence>
<dbReference type="Pfam" id="PF00672">
    <property type="entry name" value="HAMP"/>
    <property type="match status" value="1"/>
</dbReference>
<dbReference type="PROSITE" id="PS50109">
    <property type="entry name" value="HIS_KIN"/>
    <property type="match status" value="1"/>
</dbReference>
<dbReference type="InterPro" id="IPR003594">
    <property type="entry name" value="HATPase_dom"/>
</dbReference>
<keyword evidence="7" id="KW-0547">Nucleotide-binding</keyword>
<proteinExistence type="predicted"/>
<dbReference type="OrthoDB" id="9776552at2"/>
<evidence type="ECO:0000256" key="4">
    <source>
        <dbReference type="ARBA" id="ARBA00022475"/>
    </source>
</evidence>
<gene>
    <name evidence="15" type="ORF">B9T62_02845</name>
</gene>
<comment type="catalytic activity">
    <reaction evidence="1">
        <text>ATP + protein L-histidine = ADP + protein N-phospho-L-histidine.</text>
        <dbReference type="EC" id="2.7.13.3"/>
    </reaction>
</comment>
<dbReference type="RefSeq" id="WP_087913854.1">
    <property type="nucleotide sequence ID" value="NZ_CP021780.1"/>
</dbReference>
<accession>A0A2Z2KJ91</accession>
<dbReference type="SMART" id="SM00304">
    <property type="entry name" value="HAMP"/>
    <property type="match status" value="1"/>
</dbReference>
<keyword evidence="9" id="KW-0067">ATP-binding</keyword>
<keyword evidence="6" id="KW-0808">Transferase</keyword>
<evidence type="ECO:0000256" key="11">
    <source>
        <dbReference type="ARBA" id="ARBA00023136"/>
    </source>
</evidence>
<dbReference type="EC" id="2.7.13.3" evidence="3"/>
<dbReference type="EMBL" id="CP021780">
    <property type="protein sequence ID" value="ASA19831.1"/>
    <property type="molecule type" value="Genomic_DNA"/>
</dbReference>
<evidence type="ECO:0000256" key="10">
    <source>
        <dbReference type="ARBA" id="ARBA00023012"/>
    </source>
</evidence>
<dbReference type="CDD" id="cd06225">
    <property type="entry name" value="HAMP"/>
    <property type="match status" value="1"/>
</dbReference>
<dbReference type="PANTHER" id="PTHR34220">
    <property type="entry name" value="SENSOR HISTIDINE KINASE YPDA"/>
    <property type="match status" value="1"/>
</dbReference>
<keyword evidence="12" id="KW-0812">Transmembrane</keyword>
<sequence>MLGILKRMKIFHRLVLFMLLVISVVCAGFLVVTTISFRTYDEMLYEQASRAMNLSVSGIENEIGNIEKLSMNMALDSRIQEQLISIQGGISSYERSVRTTDFKNKIMQYMFSEDSISSIRFLNTSGYDFLVGQNKVTNQEEQIAEIIRTAHEKEGSGVWIEPENIDAGLISAREVRSIFEPILEPLGTLIFRIDFQKLVERHFRPTSSPTTELFVMSNSGVLYRPKAERFQGFEVEKIALPGKYGSLLQQFEGKSYFLAYKHSSTTGWKYISLIPYDDVFQEKKSLRNTIWLIAAILVVVACSISYLFARSFTRPIDQLARQMRSAEKGDFSASLVDIRAVSQMDEIGYLHKRFNSMIRNIQQLIDENYKKQIVIKDTEYRALQAQINPHFLYNTLNSINWMARMRNEEVISTMVESLSQLLRGAMDNKRTMVTVREEIELIKGYMYIQKVRYGKRIDFEVEVQEEAMDSQIPKFALQPIVENAVYHAVDQVAGVCRITLHSETASNGEDLVFMVTDDGPGMDKAYLERLRTLDYEAKGTGIGLRNIHERLQLAFGESYGIGIESVLGEGTCVRITIPRGGSRYV</sequence>
<dbReference type="InterPro" id="IPR005467">
    <property type="entry name" value="His_kinase_dom"/>
</dbReference>
<feature type="domain" description="HAMP" evidence="14">
    <location>
        <begin position="310"/>
        <end position="366"/>
    </location>
</feature>
<dbReference type="InterPro" id="IPR036890">
    <property type="entry name" value="HATPase_C_sf"/>
</dbReference>
<reference evidence="15 16" key="1">
    <citation type="submission" date="2017-06" db="EMBL/GenBank/DDBJ databases">
        <title>Complete genome sequence of Paenibacillus donghaensis KCTC 13049T isolated from East Sea sediment, South Korea.</title>
        <authorList>
            <person name="Jung B.K."/>
            <person name="Hong S.-J."/>
            <person name="Shin J.-H."/>
        </authorList>
    </citation>
    <scope>NUCLEOTIDE SEQUENCE [LARGE SCALE GENOMIC DNA]</scope>
    <source>
        <strain evidence="15 16">KCTC 13049</strain>
    </source>
</reference>
<evidence type="ECO:0000256" key="8">
    <source>
        <dbReference type="ARBA" id="ARBA00022777"/>
    </source>
</evidence>
<comment type="subcellular location">
    <subcellularLocation>
        <location evidence="2">Cell membrane</location>
        <topology evidence="2">Multi-pass membrane protein</topology>
    </subcellularLocation>
</comment>
<dbReference type="InterPro" id="IPR050640">
    <property type="entry name" value="Bact_2-comp_sensor_kinase"/>
</dbReference>
<evidence type="ECO:0000256" key="7">
    <source>
        <dbReference type="ARBA" id="ARBA00022741"/>
    </source>
</evidence>
<dbReference type="AlphaFoldDB" id="A0A2Z2KJ91"/>
<dbReference type="Pfam" id="PF06580">
    <property type="entry name" value="His_kinase"/>
    <property type="match status" value="1"/>
</dbReference>
<keyword evidence="12" id="KW-1133">Transmembrane helix</keyword>
<keyword evidence="4" id="KW-1003">Cell membrane</keyword>
<evidence type="ECO:0000259" key="13">
    <source>
        <dbReference type="PROSITE" id="PS50109"/>
    </source>
</evidence>
<dbReference type="PRINTS" id="PR00344">
    <property type="entry name" value="BCTRLSENSOR"/>
</dbReference>
<dbReference type="Proteomes" id="UP000249890">
    <property type="component" value="Chromosome"/>
</dbReference>
<dbReference type="GO" id="GO:0000155">
    <property type="term" value="F:phosphorelay sensor kinase activity"/>
    <property type="evidence" value="ECO:0007669"/>
    <property type="project" value="InterPro"/>
</dbReference>
<dbReference type="KEGG" id="pdh:B9T62_02845"/>
<dbReference type="InterPro" id="IPR004358">
    <property type="entry name" value="Sig_transdc_His_kin-like_C"/>
</dbReference>
<dbReference type="SMART" id="SM00387">
    <property type="entry name" value="HATPase_c"/>
    <property type="match status" value="1"/>
</dbReference>
<dbReference type="Gene3D" id="3.30.565.10">
    <property type="entry name" value="Histidine kinase-like ATPase, C-terminal domain"/>
    <property type="match status" value="1"/>
</dbReference>
<feature type="transmembrane region" description="Helical" evidence="12">
    <location>
        <begin position="290"/>
        <end position="309"/>
    </location>
</feature>
<keyword evidence="5" id="KW-0597">Phosphoprotein</keyword>
<dbReference type="InterPro" id="IPR010559">
    <property type="entry name" value="Sig_transdc_His_kin_internal"/>
</dbReference>
<dbReference type="SUPFAM" id="SSF55874">
    <property type="entry name" value="ATPase domain of HSP90 chaperone/DNA topoisomerase II/histidine kinase"/>
    <property type="match status" value="1"/>
</dbReference>
<evidence type="ECO:0000259" key="14">
    <source>
        <dbReference type="PROSITE" id="PS50885"/>
    </source>
</evidence>
<feature type="domain" description="Histidine kinase" evidence="13">
    <location>
        <begin position="387"/>
        <end position="581"/>
    </location>
</feature>
<evidence type="ECO:0000256" key="12">
    <source>
        <dbReference type="SAM" id="Phobius"/>
    </source>
</evidence>
<keyword evidence="11 12" id="KW-0472">Membrane</keyword>
<evidence type="ECO:0000256" key="2">
    <source>
        <dbReference type="ARBA" id="ARBA00004651"/>
    </source>
</evidence>
<name>A0A2Z2KJ91_9BACL</name>
<dbReference type="PROSITE" id="PS50885">
    <property type="entry name" value="HAMP"/>
    <property type="match status" value="1"/>
</dbReference>
<protein>
    <recommendedName>
        <fullName evidence="3">histidine kinase</fullName>
        <ecNumber evidence="3">2.7.13.3</ecNumber>
    </recommendedName>
</protein>
<dbReference type="PANTHER" id="PTHR34220:SF7">
    <property type="entry name" value="SENSOR HISTIDINE KINASE YPDA"/>
    <property type="match status" value="1"/>
</dbReference>
<evidence type="ECO:0000313" key="15">
    <source>
        <dbReference type="EMBL" id="ASA19831.1"/>
    </source>
</evidence>
<evidence type="ECO:0000256" key="5">
    <source>
        <dbReference type="ARBA" id="ARBA00022553"/>
    </source>
</evidence>
<evidence type="ECO:0000256" key="3">
    <source>
        <dbReference type="ARBA" id="ARBA00012438"/>
    </source>
</evidence>
<evidence type="ECO:0000256" key="9">
    <source>
        <dbReference type="ARBA" id="ARBA00022840"/>
    </source>
</evidence>
<keyword evidence="16" id="KW-1185">Reference proteome</keyword>
<dbReference type="Pfam" id="PF02518">
    <property type="entry name" value="HATPase_c"/>
    <property type="match status" value="1"/>
</dbReference>
<dbReference type="InterPro" id="IPR003660">
    <property type="entry name" value="HAMP_dom"/>
</dbReference>
<dbReference type="Gene3D" id="6.10.340.10">
    <property type="match status" value="1"/>
</dbReference>
<dbReference type="SUPFAM" id="SSF158472">
    <property type="entry name" value="HAMP domain-like"/>
    <property type="match status" value="1"/>
</dbReference>
<evidence type="ECO:0000256" key="1">
    <source>
        <dbReference type="ARBA" id="ARBA00000085"/>
    </source>
</evidence>
<keyword evidence="8" id="KW-0418">Kinase</keyword>
<keyword evidence="10" id="KW-0902">Two-component regulatory system</keyword>